<dbReference type="AlphaFoldDB" id="A0A4W5KB70"/>
<feature type="compositionally biased region" description="Acidic residues" evidence="1">
    <location>
        <begin position="887"/>
        <end position="907"/>
    </location>
</feature>
<feature type="region of interest" description="Disordered" evidence="1">
    <location>
        <begin position="223"/>
        <end position="251"/>
    </location>
</feature>
<protein>
    <submittedName>
        <fullName evidence="5">FRY like transcription coactivator</fullName>
    </submittedName>
</protein>
<dbReference type="InterPro" id="IPR025481">
    <property type="entry name" value="Cell_Morphogen_C"/>
</dbReference>
<dbReference type="Proteomes" id="UP000314982">
    <property type="component" value="Unassembled WGS sequence"/>
</dbReference>
<evidence type="ECO:0000313" key="5">
    <source>
        <dbReference type="Ensembl" id="ENSHHUP00000013272.1"/>
    </source>
</evidence>
<proteinExistence type="predicted"/>
<name>A0A4W5KB70_9TELE</name>
<evidence type="ECO:0000259" key="3">
    <source>
        <dbReference type="Pfam" id="PF14228"/>
    </source>
</evidence>
<dbReference type="InterPro" id="IPR039867">
    <property type="entry name" value="Furry/Tao3/Mor2"/>
</dbReference>
<feature type="compositionally biased region" description="Pro residues" evidence="1">
    <location>
        <begin position="833"/>
        <end position="842"/>
    </location>
</feature>
<feature type="compositionally biased region" description="Polar residues" evidence="1">
    <location>
        <begin position="767"/>
        <end position="786"/>
    </location>
</feature>
<dbReference type="InterPro" id="IPR045842">
    <property type="entry name" value="Fry_C"/>
</dbReference>
<dbReference type="InterPro" id="IPR016024">
    <property type="entry name" value="ARM-type_fold"/>
</dbReference>
<evidence type="ECO:0000259" key="4">
    <source>
        <dbReference type="Pfam" id="PF19421"/>
    </source>
</evidence>
<feature type="region of interest" description="Disordered" evidence="1">
    <location>
        <begin position="820"/>
        <end position="852"/>
    </location>
</feature>
<feature type="compositionally biased region" description="Basic and acidic residues" evidence="1">
    <location>
        <begin position="241"/>
        <end position="251"/>
    </location>
</feature>
<evidence type="ECO:0000256" key="1">
    <source>
        <dbReference type="SAM" id="MobiDB-lite"/>
    </source>
</evidence>
<dbReference type="GO" id="GO:0005938">
    <property type="term" value="C:cell cortex"/>
    <property type="evidence" value="ECO:0007669"/>
    <property type="project" value="TreeGrafter"/>
</dbReference>
<sequence length="1233" mass="136077">MTDSGLSSSSTSSSISLGAGVVPLPHLTPTLINEVDVTAEQYEKVKALIEFVTARKRGPMWNHEDVSPKNPNIKSADQLSVFLRHVVTVFKQSQSGFQLEQLLSEVALQTALSCSSRHYAGRSFQIFRALRQPLTAATLSDVLSRLVETVGDPGEEAQGFVIELLLTLESGIDTLADTVKNYDLLTALAQASAHEHLLGAKFAAKRKSTGQLNLSSGGLFHHGHYPHSHTRSNSLRASLMGERKGDRRRSNTLDIADRLAGSHGNLARTQSLSSLREGGRGGPGEEAIPPVDPSNLMATVFWIAASLLESDYEFEYLLALRLLNKLLGQLPLENADSRERLERVQAKLKWYNFPGLLQLFLKGFTSASTQELTIHLLSKLISVSRHTLFLASCLVNSFPLNILCLLPHLIQHFDSPTPFCKEMADKIAKVCAEEKSATLSNLAHMMSLYSAHSYSRDCTNWINVVCRYLHDAFAEITFNLVTYLAELLEKGLPSMQQSLLQIIYSLLSHIDLSAAPVKQFNLEIMKIIGKYVQSPYWKEAQNILKLVVSRSASLVLPDEVQRSYSTESSGSSEIAFTRIFNNSSKELPGKTLDFHFDISETPIIGHKYGDQRTAAGRNGKPQVIAVTRSTSSTSSGSNSNGLVPVSWKRPQLSQRRTREKLMNVLSLCGPESGVPKNPSVVFSSNEDLDSGDQQTSLIPTVEEVVREEDLQGEDAGSEQQFGVFKDFDFLDVELEDAEGESMDNFNWGVRRRSLDSMDKGEGDGDTPSLQECQYTGSTPSLNLTNQEDTDESSEEEVLSASQILTRSGLVSLTHHQGLCDLTDSQDPHDDLDPAPPLPPAIDTPPGSLCEERDSLTAMPLPPILDSPCGSVCEEDVTLALKELDERCEEEEADFSDMSSQDEGDQDGFSEIQASPPPSPFLSAILAAFQPVAYDDDEDAWRYHVNQMLSDTDGSSAVYTFHVFSRLFKSMQRKFGFITHSSVRFLGERLQRMGNQFLSSLEVMTSHSQCPTVLLDAETLVSCGLLETLKFSVLELQEHLDTYNGKREAAEETNLTLSELELCRRLYKLHFQLLLLFQAYCKLISHVDTIKREAEVTNMSEELAVLESCLKQVESGVDGQEDAGVSDASQTSTETAIQSLIETLRARDFSSALTQVKTFRCLWPNDIFGNESDDAVQTLLHIYFRHQTLGQTGCLAVVGPSRDLSQASGRLMELNLQIREALSQAQATVVSTGL</sequence>
<organism evidence="5 6">
    <name type="scientific">Hucho hucho</name>
    <name type="common">huchen</name>
    <dbReference type="NCBI Taxonomy" id="62062"/>
    <lineage>
        <taxon>Eukaryota</taxon>
        <taxon>Metazoa</taxon>
        <taxon>Chordata</taxon>
        <taxon>Craniata</taxon>
        <taxon>Vertebrata</taxon>
        <taxon>Euteleostomi</taxon>
        <taxon>Actinopterygii</taxon>
        <taxon>Neopterygii</taxon>
        <taxon>Teleostei</taxon>
        <taxon>Protacanthopterygii</taxon>
        <taxon>Salmoniformes</taxon>
        <taxon>Salmonidae</taxon>
        <taxon>Salmoninae</taxon>
        <taxon>Hucho</taxon>
    </lineage>
</organism>
<reference evidence="6" key="1">
    <citation type="submission" date="2018-06" db="EMBL/GenBank/DDBJ databases">
        <title>Genome assembly of Danube salmon.</title>
        <authorList>
            <person name="Macqueen D.J."/>
            <person name="Gundappa M.K."/>
        </authorList>
    </citation>
    <scope>NUCLEOTIDE SEQUENCE [LARGE SCALE GENOMIC DNA]</scope>
</reference>
<dbReference type="GO" id="GO:0030427">
    <property type="term" value="C:site of polarized growth"/>
    <property type="evidence" value="ECO:0007669"/>
    <property type="project" value="TreeGrafter"/>
</dbReference>
<feature type="domain" description="Cell morphogenesis central region" evidence="3">
    <location>
        <begin position="39"/>
        <end position="153"/>
    </location>
</feature>
<reference evidence="5" key="3">
    <citation type="submission" date="2025-09" db="UniProtKB">
        <authorList>
            <consortium name="Ensembl"/>
        </authorList>
    </citation>
    <scope>IDENTIFICATION</scope>
</reference>
<keyword evidence="6" id="KW-1185">Reference proteome</keyword>
<evidence type="ECO:0000259" key="2">
    <source>
        <dbReference type="Pfam" id="PF14225"/>
    </source>
</evidence>
<dbReference type="Pfam" id="PF19421">
    <property type="entry name" value="Fry_C"/>
    <property type="match status" value="1"/>
</dbReference>
<dbReference type="Ensembl" id="ENSHHUT00000013703.1">
    <property type="protein sequence ID" value="ENSHHUP00000013272.1"/>
    <property type="gene ID" value="ENSHHUG00000006591.1"/>
</dbReference>
<dbReference type="GO" id="GO:0000902">
    <property type="term" value="P:cell morphogenesis"/>
    <property type="evidence" value="ECO:0007669"/>
    <property type="project" value="InterPro"/>
</dbReference>
<dbReference type="GO" id="GO:0031175">
    <property type="term" value="P:neuron projection development"/>
    <property type="evidence" value="ECO:0007669"/>
    <property type="project" value="TreeGrafter"/>
</dbReference>
<feature type="region of interest" description="Disordered" evidence="1">
    <location>
        <begin position="270"/>
        <end position="289"/>
    </location>
</feature>
<dbReference type="SUPFAM" id="SSF48371">
    <property type="entry name" value="ARM repeat"/>
    <property type="match status" value="1"/>
</dbReference>
<feature type="region of interest" description="Disordered" evidence="1">
    <location>
        <begin position="887"/>
        <end position="913"/>
    </location>
</feature>
<dbReference type="Pfam" id="PF14225">
    <property type="entry name" value="MOR2-PAG1_C"/>
    <property type="match status" value="1"/>
</dbReference>
<dbReference type="PANTHER" id="PTHR12295:SF9">
    <property type="entry name" value="PROTEIN FURRY HOMOLOG-LIKE"/>
    <property type="match status" value="1"/>
</dbReference>
<feature type="domain" description="Cell morphogenesis protein C-terminal" evidence="2">
    <location>
        <begin position="299"/>
        <end position="551"/>
    </location>
</feature>
<dbReference type="PANTHER" id="PTHR12295">
    <property type="entry name" value="FURRY-RELATED"/>
    <property type="match status" value="1"/>
</dbReference>
<evidence type="ECO:0000313" key="6">
    <source>
        <dbReference type="Proteomes" id="UP000314982"/>
    </source>
</evidence>
<dbReference type="InterPro" id="IPR029473">
    <property type="entry name" value="MOR2-PAG1_mid"/>
</dbReference>
<reference evidence="5" key="2">
    <citation type="submission" date="2025-08" db="UniProtKB">
        <authorList>
            <consortium name="Ensembl"/>
        </authorList>
    </citation>
    <scope>IDENTIFICATION</scope>
</reference>
<dbReference type="Pfam" id="PF14228">
    <property type="entry name" value="MOR2-PAG1_mid"/>
    <property type="match status" value="1"/>
</dbReference>
<feature type="region of interest" description="Disordered" evidence="1">
    <location>
        <begin position="756"/>
        <end position="794"/>
    </location>
</feature>
<dbReference type="GeneTree" id="ENSGT00610000086058"/>
<accession>A0A4W5KB70</accession>
<feature type="domain" description="Protein furry C-terminal" evidence="4">
    <location>
        <begin position="583"/>
        <end position="1229"/>
    </location>
</feature>